<dbReference type="STRING" id="141349.BN1232_00733"/>
<dbReference type="EMBL" id="CTEE01000001">
    <property type="protein sequence ID" value="CQD04653.1"/>
    <property type="molecule type" value="Genomic_DNA"/>
</dbReference>
<evidence type="ECO:0000313" key="2">
    <source>
        <dbReference type="Proteomes" id="UP000199251"/>
    </source>
</evidence>
<evidence type="ECO:0000313" key="1">
    <source>
        <dbReference type="EMBL" id="CQD04653.1"/>
    </source>
</evidence>
<protein>
    <submittedName>
        <fullName evidence="1">Uncharacterized protein</fullName>
    </submittedName>
</protein>
<organism evidence="1 2">
    <name type="scientific">Mycobacterium lentiflavum</name>
    <dbReference type="NCBI Taxonomy" id="141349"/>
    <lineage>
        <taxon>Bacteria</taxon>
        <taxon>Bacillati</taxon>
        <taxon>Actinomycetota</taxon>
        <taxon>Actinomycetes</taxon>
        <taxon>Mycobacteriales</taxon>
        <taxon>Mycobacteriaceae</taxon>
        <taxon>Mycobacterium</taxon>
        <taxon>Mycobacterium simiae complex</taxon>
    </lineage>
</organism>
<accession>A0A0E3WB88</accession>
<sequence length="295" mass="32937">MPSDVRPYFVPSDATVGWQQWRLLDNGVWLELPEYIEGWQPGDDLQIAREFTIDIDALSHETKRHVLDFVVTLSWVSSTTGMLGSASPVPIPENGRGQIEATLSGSRIGGVLTLQSGLVLKRTDRASTHLGSAHIAGSVMTEDRRSLTLEREIRMFPIHRVDFSRTPYSVDASWHLEIDGDLETPYLAALMLLINSRDTALWEAISDDLKNDSQTLIYQELEQGVACLLLELALQNREELMATAWPVDSVGDVLRQTLELSQMTESAQFFDLTLPDFNTAVTGAVRKSGHGRLFR</sequence>
<dbReference type="RefSeq" id="WP_090599124.1">
    <property type="nucleotide sequence ID" value="NZ_CTEE01000001.1"/>
</dbReference>
<reference evidence="1 2" key="1">
    <citation type="submission" date="2015-03" db="EMBL/GenBank/DDBJ databases">
        <authorList>
            <person name="Urmite Genomes"/>
        </authorList>
    </citation>
    <scope>NUCLEOTIDE SEQUENCE [LARGE SCALE GENOMIC DNA]</scope>
    <source>
        <strain evidence="1 2">CSUR P1491</strain>
    </source>
</reference>
<gene>
    <name evidence="1" type="ORF">BN1232_00733</name>
</gene>
<proteinExistence type="predicted"/>
<dbReference type="AlphaFoldDB" id="A0A0E3WB88"/>
<dbReference type="Proteomes" id="UP000199251">
    <property type="component" value="Unassembled WGS sequence"/>
</dbReference>
<dbReference type="OrthoDB" id="4396369at2"/>
<name>A0A0E3WB88_MYCLN</name>